<keyword evidence="1" id="KW-0813">Transport</keyword>
<dbReference type="PROSITE" id="PS51007">
    <property type="entry name" value="CYTC"/>
    <property type="match status" value="1"/>
</dbReference>
<evidence type="ECO:0000313" key="9">
    <source>
        <dbReference type="EMBL" id="HGS04557.1"/>
    </source>
</evidence>
<name>A0A7V4G728_9BACT</name>
<gene>
    <name evidence="9" type="ORF">ENT08_02275</name>
</gene>
<accession>A0A7V4G728</accession>
<feature type="domain" description="Cytochrome c" evidence="8">
    <location>
        <begin position="20"/>
        <end position="96"/>
    </location>
</feature>
<evidence type="ECO:0000256" key="1">
    <source>
        <dbReference type="ARBA" id="ARBA00022448"/>
    </source>
</evidence>
<evidence type="ECO:0000256" key="4">
    <source>
        <dbReference type="ARBA" id="ARBA00022982"/>
    </source>
</evidence>
<keyword evidence="4" id="KW-0249">Electron transport</keyword>
<keyword evidence="3 6" id="KW-0479">Metal-binding</keyword>
<sequence>MTRRLLVVTAAVAFALTAAWAADTGKDLVQRLGCMGCHSLAGKGGGKGPKFDGVGSRLTPEAIKKQIVSPRGRMPNFAHLKAEELDAVVQYLSGLK</sequence>
<dbReference type="GO" id="GO:0020037">
    <property type="term" value="F:heme binding"/>
    <property type="evidence" value="ECO:0007669"/>
    <property type="project" value="InterPro"/>
</dbReference>
<evidence type="ECO:0000256" key="3">
    <source>
        <dbReference type="ARBA" id="ARBA00022723"/>
    </source>
</evidence>
<protein>
    <submittedName>
        <fullName evidence="9">Cytochrome c</fullName>
    </submittedName>
</protein>
<evidence type="ECO:0000259" key="8">
    <source>
        <dbReference type="PROSITE" id="PS51007"/>
    </source>
</evidence>
<evidence type="ECO:0000256" key="2">
    <source>
        <dbReference type="ARBA" id="ARBA00022617"/>
    </source>
</evidence>
<keyword evidence="5 6" id="KW-0408">Iron</keyword>
<dbReference type="GO" id="GO:0009055">
    <property type="term" value="F:electron transfer activity"/>
    <property type="evidence" value="ECO:0007669"/>
    <property type="project" value="InterPro"/>
</dbReference>
<evidence type="ECO:0000256" key="7">
    <source>
        <dbReference type="SAM" id="SignalP"/>
    </source>
</evidence>
<dbReference type="EMBL" id="DSXI01000129">
    <property type="protein sequence ID" value="HGS04557.1"/>
    <property type="molecule type" value="Genomic_DNA"/>
</dbReference>
<evidence type="ECO:0000256" key="6">
    <source>
        <dbReference type="PROSITE-ProRule" id="PRU00433"/>
    </source>
</evidence>
<organism evidence="9">
    <name type="scientific">Desulfobacca acetoxidans</name>
    <dbReference type="NCBI Taxonomy" id="60893"/>
    <lineage>
        <taxon>Bacteria</taxon>
        <taxon>Pseudomonadati</taxon>
        <taxon>Thermodesulfobacteriota</taxon>
        <taxon>Desulfobaccia</taxon>
        <taxon>Desulfobaccales</taxon>
        <taxon>Desulfobaccaceae</taxon>
        <taxon>Desulfobacca</taxon>
    </lineage>
</organism>
<dbReference type="PANTHER" id="PTHR37823">
    <property type="entry name" value="CYTOCHROME C-553-LIKE"/>
    <property type="match status" value="1"/>
</dbReference>
<dbReference type="AlphaFoldDB" id="A0A7V4G728"/>
<evidence type="ECO:0000256" key="5">
    <source>
        <dbReference type="ARBA" id="ARBA00023004"/>
    </source>
</evidence>
<dbReference type="Gene3D" id="1.10.760.10">
    <property type="entry name" value="Cytochrome c-like domain"/>
    <property type="match status" value="1"/>
</dbReference>
<dbReference type="Pfam" id="PF13442">
    <property type="entry name" value="Cytochrome_CBB3"/>
    <property type="match status" value="1"/>
</dbReference>
<dbReference type="InterPro" id="IPR009056">
    <property type="entry name" value="Cyt_c-like_dom"/>
</dbReference>
<comment type="caution">
    <text evidence="9">The sequence shown here is derived from an EMBL/GenBank/DDBJ whole genome shotgun (WGS) entry which is preliminary data.</text>
</comment>
<proteinExistence type="predicted"/>
<dbReference type="GO" id="GO:0046872">
    <property type="term" value="F:metal ion binding"/>
    <property type="evidence" value="ECO:0007669"/>
    <property type="project" value="UniProtKB-KW"/>
</dbReference>
<keyword evidence="2 6" id="KW-0349">Heme</keyword>
<feature type="chain" id="PRO_5030651070" evidence="7">
    <location>
        <begin position="22"/>
        <end position="96"/>
    </location>
</feature>
<dbReference type="PANTHER" id="PTHR37823:SF4">
    <property type="entry name" value="MENAQUINOL-CYTOCHROME C REDUCTASE CYTOCHROME B_C SUBUNIT"/>
    <property type="match status" value="1"/>
</dbReference>
<keyword evidence="7" id="KW-0732">Signal</keyword>
<feature type="signal peptide" evidence="7">
    <location>
        <begin position="1"/>
        <end position="21"/>
    </location>
</feature>
<dbReference type="InterPro" id="IPR036909">
    <property type="entry name" value="Cyt_c-like_dom_sf"/>
</dbReference>
<dbReference type="SUPFAM" id="SSF46626">
    <property type="entry name" value="Cytochrome c"/>
    <property type="match status" value="1"/>
</dbReference>
<reference evidence="9" key="1">
    <citation type="journal article" date="2020" name="mSystems">
        <title>Genome- and Community-Level Interaction Insights into Carbon Utilization and Element Cycling Functions of Hydrothermarchaeota in Hydrothermal Sediment.</title>
        <authorList>
            <person name="Zhou Z."/>
            <person name="Liu Y."/>
            <person name="Xu W."/>
            <person name="Pan J."/>
            <person name="Luo Z.H."/>
            <person name="Li M."/>
        </authorList>
    </citation>
    <scope>NUCLEOTIDE SEQUENCE [LARGE SCALE GENOMIC DNA]</scope>
    <source>
        <strain evidence="9">SpSt-548</strain>
    </source>
</reference>
<dbReference type="InterPro" id="IPR051811">
    <property type="entry name" value="Cytochrome_c550/c551-like"/>
</dbReference>